<feature type="transmembrane region" description="Helical" evidence="3">
    <location>
        <begin position="82"/>
        <end position="100"/>
    </location>
</feature>
<keyword evidence="5" id="KW-1185">Reference proteome</keyword>
<evidence type="ECO:0000313" key="5">
    <source>
        <dbReference type="Proteomes" id="UP001497444"/>
    </source>
</evidence>
<evidence type="ECO:0000256" key="1">
    <source>
        <dbReference type="ARBA" id="ARBA00004370"/>
    </source>
</evidence>
<reference evidence="4" key="1">
    <citation type="submission" date="2024-02" db="EMBL/GenBank/DDBJ databases">
        <authorList>
            <consortium name="ELIXIR-Norway"/>
            <consortium name="Elixir Norway"/>
        </authorList>
    </citation>
    <scope>NUCLEOTIDE SEQUENCE</scope>
</reference>
<keyword evidence="2 3" id="KW-0472">Membrane</keyword>
<evidence type="ECO:0000256" key="3">
    <source>
        <dbReference type="SAM" id="Phobius"/>
    </source>
</evidence>
<evidence type="ECO:0008006" key="6">
    <source>
        <dbReference type="Google" id="ProtNLM"/>
    </source>
</evidence>
<accession>A0ABP0X283</accession>
<organism evidence="4 5">
    <name type="scientific">Sphagnum jensenii</name>
    <dbReference type="NCBI Taxonomy" id="128206"/>
    <lineage>
        <taxon>Eukaryota</taxon>
        <taxon>Viridiplantae</taxon>
        <taxon>Streptophyta</taxon>
        <taxon>Embryophyta</taxon>
        <taxon>Bryophyta</taxon>
        <taxon>Sphagnophytina</taxon>
        <taxon>Sphagnopsida</taxon>
        <taxon>Sphagnales</taxon>
        <taxon>Sphagnaceae</taxon>
        <taxon>Sphagnum</taxon>
    </lineage>
</organism>
<feature type="transmembrane region" description="Helical" evidence="3">
    <location>
        <begin position="46"/>
        <end position="66"/>
    </location>
</feature>
<proteinExistence type="predicted"/>
<keyword evidence="3" id="KW-0812">Transmembrane</keyword>
<dbReference type="PANTHER" id="PTHR21181">
    <property type="match status" value="1"/>
</dbReference>
<evidence type="ECO:0000313" key="4">
    <source>
        <dbReference type="EMBL" id="CAK9271707.1"/>
    </source>
</evidence>
<comment type="subcellular location">
    <subcellularLocation>
        <location evidence="1">Membrane</location>
    </subcellularLocation>
</comment>
<name>A0ABP0X283_9BRYO</name>
<keyword evidence="3" id="KW-1133">Transmembrane helix</keyword>
<protein>
    <recommendedName>
        <fullName evidence="6">Membrane magnesium transporter</fullName>
    </recommendedName>
</protein>
<gene>
    <name evidence="4" type="ORF">CSSPJE1EN1_LOCUS17185</name>
</gene>
<evidence type="ECO:0000256" key="2">
    <source>
        <dbReference type="ARBA" id="ARBA00023136"/>
    </source>
</evidence>
<feature type="transmembrane region" description="Helical" evidence="3">
    <location>
        <begin position="15"/>
        <end position="34"/>
    </location>
</feature>
<dbReference type="Proteomes" id="UP001497444">
    <property type="component" value="Chromosome 4"/>
</dbReference>
<sequence>MVLGFMKPINSKFKANWIFLFYKAIEVAFKLIFLRSGGREMAGADMAVGILGALVLAHAAYITILYRGDLKIKEEEFVRPPIQVWIEVLISLVLCLWAALRVPGTFLPILPDSKENRVVALPANLDFMTFNHRGKLFAPELEAKFTKS</sequence>
<dbReference type="EMBL" id="OZ020099">
    <property type="protein sequence ID" value="CAK9271707.1"/>
    <property type="molecule type" value="Genomic_DNA"/>
</dbReference>
<dbReference type="PANTHER" id="PTHR21181:SF7">
    <property type="entry name" value="ER MEMBRANE PROTEIN COMPLEX SUBUNIT 5"/>
    <property type="match status" value="1"/>
</dbReference>